<feature type="transmembrane region" description="Helical" evidence="1">
    <location>
        <begin position="12"/>
        <end position="32"/>
    </location>
</feature>
<dbReference type="EMBL" id="JAEDAO010000001">
    <property type="protein sequence ID" value="MBK0392354.1"/>
    <property type="molecule type" value="Genomic_DNA"/>
</dbReference>
<evidence type="ECO:0000313" key="4">
    <source>
        <dbReference type="Proteomes" id="UP000617041"/>
    </source>
</evidence>
<evidence type="ECO:0000259" key="2">
    <source>
        <dbReference type="Pfam" id="PF11329"/>
    </source>
</evidence>
<keyword evidence="1" id="KW-0812">Transmembrane</keyword>
<dbReference type="Gene3D" id="1.50.10.140">
    <property type="match status" value="1"/>
</dbReference>
<dbReference type="Pfam" id="PF11329">
    <property type="entry name" value="DUF3131"/>
    <property type="match status" value="1"/>
</dbReference>
<evidence type="ECO:0000313" key="3">
    <source>
        <dbReference type="EMBL" id="MBK0392354.1"/>
    </source>
</evidence>
<keyword evidence="1" id="KW-1133">Transmembrane helix</keyword>
<keyword evidence="1" id="KW-0472">Membrane</keyword>
<comment type="caution">
    <text evidence="3">The sequence shown here is derived from an EMBL/GenBank/DDBJ whole genome shotgun (WGS) entry which is preliminary data.</text>
</comment>
<evidence type="ECO:0000256" key="1">
    <source>
        <dbReference type="SAM" id="Phobius"/>
    </source>
</evidence>
<sequence length="452" mass="50312">MDDDKDSNWVKARSSIVWMAAIVVAFGAVWWIEHESGKELIARKQPAASAPAGKRVTLTPSADLPQQLPAPRELTAQERQWARTAWTYFERNTDPKTGLTASVESFPSTTMWDASSSLLALLSARELGLVTQAAFDERMARALDSLGKLPLFADQLPNKSYDVRSLAMTDYRNQPAPQGIGWSAIDIGRLLVPLNVIAWHHPKHTEAARRVIARWTTSQLAKGGQLHGMQAKGDGGFQLLQEGRLGYEQYAARTLALMGLDVDVAADPTAHLQLVDVQGIRVPADDRDPKKFGAPNFVVSEPWMLQGLEFGWTRTGREMAWRVYRAQEERFKMTGTLTAVTEDHLDRAPYFLYDSVWSGGQAWMPVNEKGEPYPKLRTLSTKAAFAWHALLRTPYTQKLVEATADLSEPQRGWLAGRYEEGGQPNTAVNANTNAVVLESLAYMARGPLLHYR</sequence>
<reference evidence="3" key="1">
    <citation type="submission" date="2020-12" db="EMBL/GenBank/DDBJ databases">
        <title>Ramlibacter sp. nov., isolated from a freshwater alga, Cryptomonas.</title>
        <authorList>
            <person name="Kim H.M."/>
            <person name="Jeon C.O."/>
        </authorList>
    </citation>
    <scope>NUCLEOTIDE SEQUENCE</scope>
    <source>
        <strain evidence="3">CrO1</strain>
    </source>
</reference>
<dbReference type="RefSeq" id="WP_200787294.1">
    <property type="nucleotide sequence ID" value="NZ_JAEDAO010000001.1"/>
</dbReference>
<organism evidence="3 4">
    <name type="scientific">Ramlibacter algicola</name>
    <dbReference type="NCBI Taxonomy" id="2795217"/>
    <lineage>
        <taxon>Bacteria</taxon>
        <taxon>Pseudomonadati</taxon>
        <taxon>Pseudomonadota</taxon>
        <taxon>Betaproteobacteria</taxon>
        <taxon>Burkholderiales</taxon>
        <taxon>Comamonadaceae</taxon>
        <taxon>Ramlibacter</taxon>
    </lineage>
</organism>
<name>A0A934Q142_9BURK</name>
<keyword evidence="4" id="KW-1185">Reference proteome</keyword>
<dbReference type="InterPro" id="IPR021478">
    <property type="entry name" value="DUF3131"/>
</dbReference>
<protein>
    <submittedName>
        <fullName evidence="3">DUF3131 domain-containing protein</fullName>
    </submittedName>
</protein>
<accession>A0A934Q142</accession>
<dbReference type="Proteomes" id="UP000617041">
    <property type="component" value="Unassembled WGS sequence"/>
</dbReference>
<feature type="domain" description="DUF3131" evidence="2">
    <location>
        <begin position="80"/>
        <end position="446"/>
    </location>
</feature>
<gene>
    <name evidence="3" type="ORF">I8E28_07110</name>
</gene>
<dbReference type="AlphaFoldDB" id="A0A934Q142"/>
<proteinExistence type="predicted"/>